<keyword evidence="2" id="KW-1185">Reference proteome</keyword>
<reference evidence="1" key="1">
    <citation type="submission" date="2021-03" db="EMBL/GenBank/DDBJ databases">
        <title>Sagittula salina sp. nov. strain M10.9X isolated from the marine waste.</title>
        <authorList>
            <person name="Satari L."/>
            <person name="Molina-Menor E."/>
            <person name="Vidal-Verdu A."/>
            <person name="Pascual J."/>
            <person name="Pereto J."/>
            <person name="Porcar M."/>
        </authorList>
    </citation>
    <scope>NUCLEOTIDE SEQUENCE</scope>
    <source>
        <strain evidence="1">M10.9X</strain>
    </source>
</reference>
<dbReference type="EC" id="1.14.13.149" evidence="1"/>
<dbReference type="InterPro" id="IPR007814">
    <property type="entry name" value="PaaA_PaaC"/>
</dbReference>
<dbReference type="NCBIfam" id="TIGR02158">
    <property type="entry name" value="PA_CoA_Oxy3"/>
    <property type="match status" value="1"/>
</dbReference>
<dbReference type="Pfam" id="PF05138">
    <property type="entry name" value="PaaA_PaaC"/>
    <property type="match status" value="1"/>
</dbReference>
<dbReference type="GO" id="GO:0005829">
    <property type="term" value="C:cytosol"/>
    <property type="evidence" value="ECO:0007669"/>
    <property type="project" value="TreeGrafter"/>
</dbReference>
<dbReference type="PANTHER" id="PTHR30458:SF0">
    <property type="entry name" value="1,2-PHENYLACETYL-COA EPOXIDASE, SUBUNIT C"/>
    <property type="match status" value="1"/>
</dbReference>
<dbReference type="Gene3D" id="1.20.1260.10">
    <property type="match status" value="1"/>
</dbReference>
<dbReference type="RefSeq" id="WP_209359249.1">
    <property type="nucleotide sequence ID" value="NZ_JAGISH010000001.1"/>
</dbReference>
<keyword evidence="1" id="KW-0560">Oxidoreductase</keyword>
<accession>A0A940RZV1</accession>
<evidence type="ECO:0000313" key="2">
    <source>
        <dbReference type="Proteomes" id="UP000675940"/>
    </source>
</evidence>
<dbReference type="PANTHER" id="PTHR30458">
    <property type="entry name" value="PHENYLACETIC ACID DEGRADATION PROTEIN PAA"/>
    <property type="match status" value="1"/>
</dbReference>
<dbReference type="InterPro" id="IPR009078">
    <property type="entry name" value="Ferritin-like_SF"/>
</dbReference>
<dbReference type="GO" id="GO:0010124">
    <property type="term" value="P:phenylacetate catabolic process"/>
    <property type="evidence" value="ECO:0007669"/>
    <property type="project" value="InterPro"/>
</dbReference>
<organism evidence="1 2">
    <name type="scientific">Sagittula salina</name>
    <dbReference type="NCBI Taxonomy" id="2820268"/>
    <lineage>
        <taxon>Bacteria</taxon>
        <taxon>Pseudomonadati</taxon>
        <taxon>Pseudomonadota</taxon>
        <taxon>Alphaproteobacteria</taxon>
        <taxon>Rhodobacterales</taxon>
        <taxon>Roseobacteraceae</taxon>
        <taxon>Sagittula</taxon>
    </lineage>
</organism>
<proteinExistence type="predicted"/>
<dbReference type="SUPFAM" id="SSF47240">
    <property type="entry name" value="Ferritin-like"/>
    <property type="match status" value="1"/>
</dbReference>
<evidence type="ECO:0000313" key="1">
    <source>
        <dbReference type="EMBL" id="MBP0481506.1"/>
    </source>
</evidence>
<gene>
    <name evidence="1" type="primary">paaC</name>
    <name evidence="1" type="ORF">J5474_03245</name>
</gene>
<dbReference type="PIRSF" id="PIRSF037834">
    <property type="entry name" value="PA_CoA_Oase3"/>
    <property type="match status" value="1"/>
</dbReference>
<dbReference type="AlphaFoldDB" id="A0A940RZV1"/>
<dbReference type="InterPro" id="IPR012347">
    <property type="entry name" value="Ferritin-like"/>
</dbReference>
<comment type="caution">
    <text evidence="1">The sequence shown here is derived from an EMBL/GenBank/DDBJ whole genome shotgun (WGS) entry which is preliminary data.</text>
</comment>
<protein>
    <submittedName>
        <fullName evidence="1">Phenylacetate-CoA oxygenase subunit PaaC</fullName>
        <ecNumber evidence="1">1.14.13.149</ecNumber>
    </submittedName>
</protein>
<dbReference type="InterPro" id="IPR052703">
    <property type="entry name" value="Aromatic_CoA_ox/epox"/>
</dbReference>
<dbReference type="InterPro" id="IPR011882">
    <property type="entry name" value="PaaC"/>
</dbReference>
<dbReference type="EMBL" id="JAGISH010000001">
    <property type="protein sequence ID" value="MBP0481506.1"/>
    <property type="molecule type" value="Genomic_DNA"/>
</dbReference>
<sequence length="248" mass="27062">MAPDLELFDAVLELADDHLVLGHRLSEWCGHAPMLEEDLALPNMALDLIGTARTLYDHAGRLEGQGRDEDTLAYLRGDRAYRNLLLVERENGDFAHTMLRQLYFSAFMHPYWEAALGSSDAVISGVAGKAVKEMAYHIRHAAEWVIRLGDGTEESARRMGAAVDALHLYTPELFEEGAAAGCDALPARAAMRGAFDSTIAQVFAEAGLCVPEVAYPPSGGRRGLHGEELGPMLAEMQSLHRAHPGALW</sequence>
<dbReference type="Proteomes" id="UP000675940">
    <property type="component" value="Unassembled WGS sequence"/>
</dbReference>
<name>A0A940RZV1_9RHOB</name>
<dbReference type="GO" id="GO:0097266">
    <property type="term" value="F:phenylacetyl-CoA 1,2-epoxidase activity"/>
    <property type="evidence" value="ECO:0007669"/>
    <property type="project" value="UniProtKB-EC"/>
</dbReference>